<evidence type="ECO:0000313" key="2">
    <source>
        <dbReference type="Proteomes" id="UP000543598"/>
    </source>
</evidence>
<sequence length="173" mass="19209">MSDFASHLIADGPEPSLAGELDLFGRLTGTWRVRNRYRSGPAEPWAETERRWIFSWIAAGRGIQDVIVGGDRSGDEAVAGTTVRAYDPAIDAWRVNWFGTQHGFFCALIARPHGADGIRQDGVEFTRGGDIPIRWNFSDITPDSFTWNGWSSPDGGATWWLEQHMDAVRDADG</sequence>
<dbReference type="AlphaFoldDB" id="A0A7Y2LZP8"/>
<dbReference type="RefSeq" id="WP_167036188.1">
    <property type="nucleotide sequence ID" value="NZ_BAAANA010000001.1"/>
</dbReference>
<protein>
    <recommendedName>
        <fullName evidence="3">DUF1579 domain-containing protein</fullName>
    </recommendedName>
</protein>
<organism evidence="1 2">
    <name type="scientific">Microbacterium ulmi</name>
    <dbReference type="NCBI Taxonomy" id="179095"/>
    <lineage>
        <taxon>Bacteria</taxon>
        <taxon>Bacillati</taxon>
        <taxon>Actinomycetota</taxon>
        <taxon>Actinomycetes</taxon>
        <taxon>Micrococcales</taxon>
        <taxon>Microbacteriaceae</taxon>
        <taxon>Microbacterium</taxon>
    </lineage>
</organism>
<dbReference type="Proteomes" id="UP000543598">
    <property type="component" value="Unassembled WGS sequence"/>
</dbReference>
<proteinExistence type="predicted"/>
<name>A0A7Y2LZP8_9MICO</name>
<evidence type="ECO:0000313" key="1">
    <source>
        <dbReference type="EMBL" id="NNH03712.1"/>
    </source>
</evidence>
<reference evidence="1 2" key="1">
    <citation type="submission" date="2020-05" db="EMBL/GenBank/DDBJ databases">
        <title>MicrobeNet Type strains.</title>
        <authorList>
            <person name="Nicholson A.C."/>
        </authorList>
    </citation>
    <scope>NUCLEOTIDE SEQUENCE [LARGE SCALE GENOMIC DNA]</scope>
    <source>
        <strain evidence="1 2">JCM 14282</strain>
    </source>
</reference>
<keyword evidence="2" id="KW-1185">Reference proteome</keyword>
<gene>
    <name evidence="1" type="ORF">HLA99_07615</name>
</gene>
<accession>A0A7Y2LZP8</accession>
<comment type="caution">
    <text evidence="1">The sequence shown here is derived from an EMBL/GenBank/DDBJ whole genome shotgun (WGS) entry which is preliminary data.</text>
</comment>
<evidence type="ECO:0008006" key="3">
    <source>
        <dbReference type="Google" id="ProtNLM"/>
    </source>
</evidence>
<dbReference type="EMBL" id="JABEMB010000008">
    <property type="protein sequence ID" value="NNH03712.1"/>
    <property type="molecule type" value="Genomic_DNA"/>
</dbReference>